<dbReference type="Gene3D" id="2.120.10.30">
    <property type="entry name" value="TolB, C-terminal domain"/>
    <property type="match status" value="2"/>
</dbReference>
<dbReference type="PANTHER" id="PTHR24104">
    <property type="entry name" value="E3 UBIQUITIN-PROTEIN LIGASE NHLRC1-RELATED"/>
    <property type="match status" value="1"/>
</dbReference>
<dbReference type="Pfam" id="PF01436">
    <property type="entry name" value="NHL"/>
    <property type="match status" value="1"/>
</dbReference>
<dbReference type="InterPro" id="IPR001258">
    <property type="entry name" value="NHL_repeat"/>
</dbReference>
<dbReference type="InterPro" id="IPR011042">
    <property type="entry name" value="6-blade_b-propeller_TolB-like"/>
</dbReference>
<feature type="non-terminal residue" evidence="2">
    <location>
        <position position="1"/>
    </location>
</feature>
<sequence>PGLSQALTWDGKDGGGKPVSAAGCTVHVGLGLEPRFDRILGWRGEAVGPVCGLTVDSSGQLHVLTTAYKKPTSVHVLTRQGKYVRTFMPYPANLPHEKVKNLGLVEVAPNQRVPIMRDPISFSFYPEAYATWAQVSHPVQTIAIAGDKLVFSNIWTGKYATKVTNRRLMILNTDGSIPPNYLGPLLTNRRSPGYVHLAAAPDGKHVFASGLVESGGRDGVSNQVVYRVALDEKGPARVYLGELNKAGSDETHFNDPRGVAVDKHGNLYVADNGNSRIVLFDPKGRFLGQVPVEFPGQLAVHQRSGAMYTLCGKRRFPGQATRLVKLSPAVDARGRWKGASEVVASMKWSYSRLVFAVDATADPTVVWVGCWLSKTGRFLLRMEEKAGAFGALKPILPAKEPALVYGGFLAVDRQREEVYTQTLGGPGNWGCSRHWTRINAHTGEITQTRVPGANIAVGPKGFLYVLGGRNYMDVQLLRFDREGKAVPFSGTGSNMLAQGNFMKGDLAIQHGPAGHCVGPNGDVYIMYPDPKRKCKRTVVDVYGPDGKLKRKELVLGGHGAEGIRVDGKGNIYLADNIKAESAIVPPELQGKVPNARNWKHGVNWYSWYGSVLKFPPGGGTAWSPEATSRTKTYTSGWGRGTVNVEGATWVRTGIYPMPGGAAYLGCACFGPRFDVDGFGRVF</sequence>
<dbReference type="PROSITE" id="PS51125">
    <property type="entry name" value="NHL"/>
    <property type="match status" value="1"/>
</dbReference>
<dbReference type="GO" id="GO:0008270">
    <property type="term" value="F:zinc ion binding"/>
    <property type="evidence" value="ECO:0007669"/>
    <property type="project" value="UniProtKB-KW"/>
</dbReference>
<dbReference type="InterPro" id="IPR011045">
    <property type="entry name" value="N2O_reductase_N"/>
</dbReference>
<feature type="non-terminal residue" evidence="2">
    <location>
        <position position="682"/>
    </location>
</feature>
<gene>
    <name evidence="2" type="ORF">LCGC14_2093910</name>
</gene>
<dbReference type="EMBL" id="LAZR01025561">
    <property type="protein sequence ID" value="KKL71538.1"/>
    <property type="molecule type" value="Genomic_DNA"/>
</dbReference>
<proteinExistence type="predicted"/>
<evidence type="ECO:0000256" key="1">
    <source>
        <dbReference type="ARBA" id="ARBA00022737"/>
    </source>
</evidence>
<keyword evidence="1" id="KW-0677">Repeat</keyword>
<evidence type="ECO:0000313" key="2">
    <source>
        <dbReference type="EMBL" id="KKL71538.1"/>
    </source>
</evidence>
<dbReference type="PANTHER" id="PTHR24104:SF25">
    <property type="entry name" value="PROTEIN LIN-41"/>
    <property type="match status" value="1"/>
</dbReference>
<organism evidence="2">
    <name type="scientific">marine sediment metagenome</name>
    <dbReference type="NCBI Taxonomy" id="412755"/>
    <lineage>
        <taxon>unclassified sequences</taxon>
        <taxon>metagenomes</taxon>
        <taxon>ecological metagenomes</taxon>
    </lineage>
</organism>
<dbReference type="SUPFAM" id="SSF50974">
    <property type="entry name" value="Nitrous oxide reductase, N-terminal domain"/>
    <property type="match status" value="1"/>
</dbReference>
<reference evidence="2" key="1">
    <citation type="journal article" date="2015" name="Nature">
        <title>Complex archaea that bridge the gap between prokaryotes and eukaryotes.</title>
        <authorList>
            <person name="Spang A."/>
            <person name="Saw J.H."/>
            <person name="Jorgensen S.L."/>
            <person name="Zaremba-Niedzwiedzka K."/>
            <person name="Martijn J."/>
            <person name="Lind A.E."/>
            <person name="van Eijk R."/>
            <person name="Schleper C."/>
            <person name="Guy L."/>
            <person name="Ettema T.J."/>
        </authorList>
    </citation>
    <scope>NUCLEOTIDE SEQUENCE</scope>
</reference>
<dbReference type="AlphaFoldDB" id="A0A0F9EBV2"/>
<accession>A0A0F9EBV2</accession>
<name>A0A0F9EBV2_9ZZZZ</name>
<comment type="caution">
    <text evidence="2">The sequence shown here is derived from an EMBL/GenBank/DDBJ whole genome shotgun (WGS) entry which is preliminary data.</text>
</comment>
<dbReference type="InterPro" id="IPR050952">
    <property type="entry name" value="TRIM-NHL_E3_ligases"/>
</dbReference>
<evidence type="ECO:0008006" key="3">
    <source>
        <dbReference type="Google" id="ProtNLM"/>
    </source>
</evidence>
<dbReference type="SUPFAM" id="SSF63829">
    <property type="entry name" value="Calcium-dependent phosphotriesterase"/>
    <property type="match status" value="1"/>
</dbReference>
<protein>
    <recommendedName>
        <fullName evidence="3">SMP-30/Gluconolactonase/LRE-like region domain-containing protein</fullName>
    </recommendedName>
</protein>